<name>A0A8S1PM03_9CILI</name>
<gene>
    <name evidence="1" type="ORF">PSON_ATCC_30995.1.T0820002</name>
</gene>
<keyword evidence="2" id="KW-1185">Reference proteome</keyword>
<accession>A0A8S1PM03</accession>
<sequence>MGYYPSVTLTVKTQLAPKIIQIFWFALNILIEQNQKGSHPERNNSNSEKKQYFDIQTLKQEAKVQIILSDWQLLLLEFEQFITNKKQQNQKCQFQNKQIKHNRICEYLKKILGQILLILYETFILFFKQMDLLIKMNLQEGVNN</sequence>
<dbReference type="AlphaFoldDB" id="A0A8S1PM03"/>
<protein>
    <submittedName>
        <fullName evidence="1">Uncharacterized protein</fullName>
    </submittedName>
</protein>
<evidence type="ECO:0000313" key="2">
    <source>
        <dbReference type="Proteomes" id="UP000692954"/>
    </source>
</evidence>
<organism evidence="1 2">
    <name type="scientific">Paramecium sonneborni</name>
    <dbReference type="NCBI Taxonomy" id="65129"/>
    <lineage>
        <taxon>Eukaryota</taxon>
        <taxon>Sar</taxon>
        <taxon>Alveolata</taxon>
        <taxon>Ciliophora</taxon>
        <taxon>Intramacronucleata</taxon>
        <taxon>Oligohymenophorea</taxon>
        <taxon>Peniculida</taxon>
        <taxon>Parameciidae</taxon>
        <taxon>Paramecium</taxon>
    </lineage>
</organism>
<dbReference type="EMBL" id="CAJJDN010000082">
    <property type="protein sequence ID" value="CAD8104237.1"/>
    <property type="molecule type" value="Genomic_DNA"/>
</dbReference>
<proteinExistence type="predicted"/>
<reference evidence="1" key="1">
    <citation type="submission" date="2021-01" db="EMBL/GenBank/DDBJ databases">
        <authorList>
            <consortium name="Genoscope - CEA"/>
            <person name="William W."/>
        </authorList>
    </citation>
    <scope>NUCLEOTIDE SEQUENCE</scope>
</reference>
<evidence type="ECO:0000313" key="1">
    <source>
        <dbReference type="EMBL" id="CAD8104237.1"/>
    </source>
</evidence>
<dbReference type="Proteomes" id="UP000692954">
    <property type="component" value="Unassembled WGS sequence"/>
</dbReference>
<comment type="caution">
    <text evidence="1">The sequence shown here is derived from an EMBL/GenBank/DDBJ whole genome shotgun (WGS) entry which is preliminary data.</text>
</comment>